<keyword evidence="1" id="KW-1133">Transmembrane helix</keyword>
<organism evidence="2">
    <name type="scientific">mine drainage metagenome</name>
    <dbReference type="NCBI Taxonomy" id="410659"/>
    <lineage>
        <taxon>unclassified sequences</taxon>
        <taxon>metagenomes</taxon>
        <taxon>ecological metagenomes</taxon>
    </lineage>
</organism>
<comment type="caution">
    <text evidence="2">The sequence shown here is derived from an EMBL/GenBank/DDBJ whole genome shotgun (WGS) entry which is preliminary data.</text>
</comment>
<name>T1C5P5_9ZZZZ</name>
<keyword evidence="1" id="KW-0472">Membrane</keyword>
<feature type="transmembrane region" description="Helical" evidence="1">
    <location>
        <begin position="26"/>
        <end position="46"/>
    </location>
</feature>
<proteinExistence type="predicted"/>
<dbReference type="EMBL" id="AUZZ01002167">
    <property type="protein sequence ID" value="EQD61430.1"/>
    <property type="molecule type" value="Genomic_DNA"/>
</dbReference>
<dbReference type="AlphaFoldDB" id="T1C5P5"/>
<sequence>MGLSYLIGGLILLAISRKLILTRTLVYLSIMTAASTMFWAFGLMYVSPAESAVLSYSMPLFSLPIA</sequence>
<accession>T1C5P5</accession>
<reference evidence="2" key="1">
    <citation type="submission" date="2013-08" db="EMBL/GenBank/DDBJ databases">
        <authorList>
            <person name="Mendez C."/>
            <person name="Richter M."/>
            <person name="Ferrer M."/>
            <person name="Sanchez J."/>
        </authorList>
    </citation>
    <scope>NUCLEOTIDE SEQUENCE</scope>
</reference>
<reference evidence="2" key="2">
    <citation type="journal article" date="2014" name="ISME J.">
        <title>Microbial stratification in low pH oxic and suboxic macroscopic growths along an acid mine drainage.</title>
        <authorList>
            <person name="Mendez-Garcia C."/>
            <person name="Mesa V."/>
            <person name="Sprenger R.R."/>
            <person name="Richter M."/>
            <person name="Diez M.S."/>
            <person name="Solano J."/>
            <person name="Bargiela R."/>
            <person name="Golyshina O.V."/>
            <person name="Manteca A."/>
            <person name="Ramos J.L."/>
            <person name="Gallego J.R."/>
            <person name="Llorente I."/>
            <person name="Martins Dos Santos V.A."/>
            <person name="Jensen O.N."/>
            <person name="Pelaez A.I."/>
            <person name="Sanchez J."/>
            <person name="Ferrer M."/>
        </authorList>
    </citation>
    <scope>NUCLEOTIDE SEQUENCE</scope>
</reference>
<keyword evidence="1" id="KW-0812">Transmembrane</keyword>
<feature type="non-terminal residue" evidence="2">
    <location>
        <position position="66"/>
    </location>
</feature>
<evidence type="ECO:0000313" key="2">
    <source>
        <dbReference type="EMBL" id="EQD61430.1"/>
    </source>
</evidence>
<gene>
    <name evidence="2" type="ORF">B2A_03234</name>
</gene>
<protein>
    <submittedName>
        <fullName evidence="2">Uncharacterized protein</fullName>
    </submittedName>
</protein>
<evidence type="ECO:0000256" key="1">
    <source>
        <dbReference type="SAM" id="Phobius"/>
    </source>
</evidence>